<dbReference type="InterPro" id="IPR036890">
    <property type="entry name" value="HATPase_C_sf"/>
</dbReference>
<keyword evidence="1" id="KW-0723">Serine/threonine-protein kinase</keyword>
<evidence type="ECO:0000256" key="2">
    <source>
        <dbReference type="SAM" id="MobiDB-lite"/>
    </source>
</evidence>
<dbReference type="CDD" id="cd16936">
    <property type="entry name" value="HATPase_RsbW-like"/>
    <property type="match status" value="1"/>
</dbReference>
<evidence type="ECO:0000256" key="1">
    <source>
        <dbReference type="ARBA" id="ARBA00022527"/>
    </source>
</evidence>
<dbReference type="GO" id="GO:0004674">
    <property type="term" value="F:protein serine/threonine kinase activity"/>
    <property type="evidence" value="ECO:0007669"/>
    <property type="project" value="UniProtKB-KW"/>
</dbReference>
<organism evidence="4">
    <name type="scientific">marine sediment metagenome</name>
    <dbReference type="NCBI Taxonomy" id="412755"/>
    <lineage>
        <taxon>unclassified sequences</taxon>
        <taxon>metagenomes</taxon>
        <taxon>ecological metagenomes</taxon>
    </lineage>
</organism>
<dbReference type="AlphaFoldDB" id="A0A0F9DNH9"/>
<accession>A0A0F9DNH9</accession>
<reference evidence="4" key="1">
    <citation type="journal article" date="2015" name="Nature">
        <title>Complex archaea that bridge the gap between prokaryotes and eukaryotes.</title>
        <authorList>
            <person name="Spang A."/>
            <person name="Saw J.H."/>
            <person name="Jorgensen S.L."/>
            <person name="Zaremba-Niedzwiedzka K."/>
            <person name="Martijn J."/>
            <person name="Lind A.E."/>
            <person name="van Eijk R."/>
            <person name="Schleper C."/>
            <person name="Guy L."/>
            <person name="Ettema T.J."/>
        </authorList>
    </citation>
    <scope>NUCLEOTIDE SEQUENCE</scope>
</reference>
<protein>
    <recommendedName>
        <fullName evidence="3">Histidine kinase/HSP90-like ATPase domain-containing protein</fullName>
    </recommendedName>
</protein>
<dbReference type="Pfam" id="PF13581">
    <property type="entry name" value="HATPase_c_2"/>
    <property type="match status" value="1"/>
</dbReference>
<keyword evidence="1" id="KW-0418">Kinase</keyword>
<keyword evidence="1" id="KW-0808">Transferase</keyword>
<sequence>MAKEHWTWRCDRTIPSDTGAGRAVLDELLRQLQACHWVEHDVFDVHLATEEALVNAIKHGNRFAPDRRVRIRCRLSDELIRIEITDEGEGFDPSKLPDPTNPDRLESPGGRGVMLMKAFMSRVEYNATGNSVVLEKRCGRDACLPRNNDPAD</sequence>
<evidence type="ECO:0000259" key="3">
    <source>
        <dbReference type="Pfam" id="PF13581"/>
    </source>
</evidence>
<name>A0A0F9DNH9_9ZZZZ</name>
<evidence type="ECO:0000313" key="4">
    <source>
        <dbReference type="EMBL" id="KKL19231.1"/>
    </source>
</evidence>
<dbReference type="EMBL" id="LAZR01038563">
    <property type="protein sequence ID" value="KKL19231.1"/>
    <property type="molecule type" value="Genomic_DNA"/>
</dbReference>
<dbReference type="PANTHER" id="PTHR35526:SF3">
    <property type="entry name" value="ANTI-SIGMA-F FACTOR RSBW"/>
    <property type="match status" value="1"/>
</dbReference>
<proteinExistence type="predicted"/>
<feature type="domain" description="Histidine kinase/HSP90-like ATPase" evidence="3">
    <location>
        <begin position="16"/>
        <end position="135"/>
    </location>
</feature>
<feature type="region of interest" description="Disordered" evidence="2">
    <location>
        <begin position="88"/>
        <end position="109"/>
    </location>
</feature>
<dbReference type="Gene3D" id="3.30.565.10">
    <property type="entry name" value="Histidine kinase-like ATPase, C-terminal domain"/>
    <property type="match status" value="1"/>
</dbReference>
<gene>
    <name evidence="4" type="ORF">LCGC14_2467560</name>
</gene>
<dbReference type="SUPFAM" id="SSF55874">
    <property type="entry name" value="ATPase domain of HSP90 chaperone/DNA topoisomerase II/histidine kinase"/>
    <property type="match status" value="1"/>
</dbReference>
<dbReference type="InterPro" id="IPR050267">
    <property type="entry name" value="Anti-sigma-factor_SerPK"/>
</dbReference>
<dbReference type="PANTHER" id="PTHR35526">
    <property type="entry name" value="ANTI-SIGMA-F FACTOR RSBW-RELATED"/>
    <property type="match status" value="1"/>
</dbReference>
<dbReference type="InterPro" id="IPR003594">
    <property type="entry name" value="HATPase_dom"/>
</dbReference>
<comment type="caution">
    <text evidence="4">The sequence shown here is derived from an EMBL/GenBank/DDBJ whole genome shotgun (WGS) entry which is preliminary data.</text>
</comment>